<dbReference type="Pfam" id="PF05598">
    <property type="entry name" value="DUF772"/>
    <property type="match status" value="1"/>
</dbReference>
<feature type="region of interest" description="Disordered" evidence="1">
    <location>
        <begin position="478"/>
        <end position="499"/>
    </location>
</feature>
<feature type="compositionally biased region" description="Basic and acidic residues" evidence="1">
    <location>
        <begin position="194"/>
        <end position="212"/>
    </location>
</feature>
<feature type="domain" description="Transposase DDE" evidence="3">
    <location>
        <begin position="356"/>
        <end position="475"/>
    </location>
</feature>
<dbReference type="InterPro" id="IPR047629">
    <property type="entry name" value="IS1182_transpos"/>
</dbReference>
<feature type="domain" description="Transposase InsH N-terminal" evidence="2">
    <location>
        <begin position="17"/>
        <end position="113"/>
    </location>
</feature>
<evidence type="ECO:0000313" key="4">
    <source>
        <dbReference type="EMBL" id="CAA9450577.1"/>
    </source>
</evidence>
<evidence type="ECO:0000259" key="3">
    <source>
        <dbReference type="Pfam" id="PF13751"/>
    </source>
</evidence>
<sequence length="532" mass="60392">MMGIKERRFDPLPRDISLENLVPEDNRYRRLQAELDLSFVRELVAPLYARGGRPSVDPVVFFKLQLVMFFEDLRSERELMRVAADRLSVRWYLGYDLHEALPDHSNLTRARERFGLRVFRRFFEAIVEMCAEAGLVWGEELYFDATKVDANASADSMKPRFAVEAHLSDLFGEDEPEPRPDATGAPGGDPPGRASEKTHEDLTRANAGRHDWLSSAGRPRRGVVRGHYRRKADFVASATDPDASLMQRRAGGSHPGYHAHYAVDGGKARVILAALVTPSEVMENQPMLDLLWRSRFRWHLKLRRVTGDTTYGTAENVKAVEDAGIRAYVPLPDFGKRTPFFGKRDFVYDAEKDVYVCPRGEDLRRYARVRKERIVKYRAAATTCNACPEKSRCTNSSKGRVVSRGFDEGYLEKVRSYHGAAPYEKAMRKRRVWVEPMFAEAKDWHGMRRFRLRGLERVNAEALLTAAGQNVKRLLAYGGGKPRRPAKEDALRQPGPTPCRSFRARRHLAGLVRPVLQQPAVVIGSRSKVVGI</sequence>
<feature type="region of interest" description="Disordered" evidence="1">
    <location>
        <begin position="171"/>
        <end position="217"/>
    </location>
</feature>
<dbReference type="InterPro" id="IPR025668">
    <property type="entry name" value="Tnp_DDE_dom"/>
</dbReference>
<dbReference type="NCBIfam" id="NF033551">
    <property type="entry name" value="transpos_IS1182"/>
    <property type="match status" value="1"/>
</dbReference>
<dbReference type="EMBL" id="CADCVH010000027">
    <property type="protein sequence ID" value="CAA9450577.1"/>
    <property type="molecule type" value="Genomic_DNA"/>
</dbReference>
<reference evidence="4" key="1">
    <citation type="submission" date="2020-02" db="EMBL/GenBank/DDBJ databases">
        <authorList>
            <person name="Meier V. D."/>
        </authorList>
    </citation>
    <scope>NUCLEOTIDE SEQUENCE</scope>
    <source>
        <strain evidence="4">AVDCRST_MAG02</strain>
    </source>
</reference>
<organism evidence="4">
    <name type="scientific">uncultured Rubrobacteraceae bacterium</name>
    <dbReference type="NCBI Taxonomy" id="349277"/>
    <lineage>
        <taxon>Bacteria</taxon>
        <taxon>Bacillati</taxon>
        <taxon>Actinomycetota</taxon>
        <taxon>Rubrobacteria</taxon>
        <taxon>Rubrobacterales</taxon>
        <taxon>Rubrobacteraceae</taxon>
        <taxon>environmental samples</taxon>
    </lineage>
</organism>
<gene>
    <name evidence="4" type="ORF">AVDCRST_MAG02-851</name>
</gene>
<dbReference type="PANTHER" id="PTHR33408">
    <property type="entry name" value="TRANSPOSASE"/>
    <property type="match status" value="1"/>
</dbReference>
<dbReference type="InterPro" id="IPR008490">
    <property type="entry name" value="Transposase_InsH_N"/>
</dbReference>
<evidence type="ECO:0000256" key="1">
    <source>
        <dbReference type="SAM" id="MobiDB-lite"/>
    </source>
</evidence>
<protein>
    <submittedName>
        <fullName evidence="4">Mobile element protein</fullName>
    </submittedName>
</protein>
<evidence type="ECO:0000259" key="2">
    <source>
        <dbReference type="Pfam" id="PF05598"/>
    </source>
</evidence>
<proteinExistence type="predicted"/>
<accession>A0A6J4QU10</accession>
<dbReference type="AlphaFoldDB" id="A0A6J4QU10"/>
<dbReference type="Pfam" id="PF13751">
    <property type="entry name" value="DDE_Tnp_1_6"/>
    <property type="match status" value="1"/>
</dbReference>
<name>A0A6J4QU10_9ACTN</name>
<dbReference type="PANTHER" id="PTHR33408:SF4">
    <property type="entry name" value="TRANSPOSASE DDE DOMAIN-CONTAINING PROTEIN"/>
    <property type="match status" value="1"/>
</dbReference>